<evidence type="ECO:0000256" key="3">
    <source>
        <dbReference type="PROSITE-ProRule" id="PRU00221"/>
    </source>
</evidence>
<keyword evidence="2" id="KW-0677">Repeat</keyword>
<keyword evidence="1 3" id="KW-0853">WD repeat</keyword>
<gene>
    <name evidence="6" type="ORF">HYDPIDRAFT_28692</name>
</gene>
<feature type="repeat" description="WD" evidence="3">
    <location>
        <begin position="191"/>
        <end position="232"/>
    </location>
</feature>
<name>A0A0C9WEV4_9AGAM</name>
<dbReference type="HOGENOM" id="CLU_000288_57_33_1"/>
<protein>
    <submittedName>
        <fullName evidence="6">Unplaced genomic scaffold scaffold_13, whole genome shotgun sequence</fullName>
    </submittedName>
</protein>
<dbReference type="InterPro" id="IPR001680">
    <property type="entry name" value="WD40_rpt"/>
</dbReference>
<accession>A0A0C9WEV4</accession>
<dbReference type="PANTHER" id="PTHR19879">
    <property type="entry name" value="TRANSCRIPTION INITIATION FACTOR TFIID"/>
    <property type="match status" value="1"/>
</dbReference>
<dbReference type="SUPFAM" id="SSF50978">
    <property type="entry name" value="WD40 repeat-like"/>
    <property type="match status" value="1"/>
</dbReference>
<dbReference type="EMBL" id="KN839847">
    <property type="protein sequence ID" value="KIJ64256.1"/>
    <property type="molecule type" value="Genomic_DNA"/>
</dbReference>
<dbReference type="SMART" id="SM00320">
    <property type="entry name" value="WD40"/>
    <property type="match status" value="6"/>
</dbReference>
<dbReference type="PROSITE" id="PS50294">
    <property type="entry name" value="WD_REPEATS_REGION"/>
    <property type="match status" value="1"/>
</dbReference>
<dbReference type="OrthoDB" id="3203311at2759"/>
<dbReference type="InterPro" id="IPR015943">
    <property type="entry name" value="WD40/YVTN_repeat-like_dom_sf"/>
</dbReference>
<evidence type="ECO:0000313" key="6">
    <source>
        <dbReference type="EMBL" id="KIJ64256.1"/>
    </source>
</evidence>
<dbReference type="Gene3D" id="2.130.10.10">
    <property type="entry name" value="YVTN repeat-like/Quinoprotein amine dehydrogenase"/>
    <property type="match status" value="2"/>
</dbReference>
<evidence type="ECO:0000313" key="7">
    <source>
        <dbReference type="Proteomes" id="UP000053820"/>
    </source>
</evidence>
<dbReference type="Pfam" id="PF12894">
    <property type="entry name" value="ANAPC4_WD40"/>
    <property type="match status" value="1"/>
</dbReference>
<evidence type="ECO:0000256" key="4">
    <source>
        <dbReference type="SAM" id="MobiDB-lite"/>
    </source>
</evidence>
<feature type="domain" description="Anaphase-promoting complex subunit 4-like WD40" evidence="5">
    <location>
        <begin position="125"/>
        <end position="187"/>
    </location>
</feature>
<evidence type="ECO:0000259" key="5">
    <source>
        <dbReference type="Pfam" id="PF12894"/>
    </source>
</evidence>
<dbReference type="Pfam" id="PF00400">
    <property type="entry name" value="WD40"/>
    <property type="match status" value="1"/>
</dbReference>
<dbReference type="InterPro" id="IPR024977">
    <property type="entry name" value="Apc4-like_WD40_dom"/>
</dbReference>
<reference evidence="6 7" key="1">
    <citation type="submission" date="2014-04" db="EMBL/GenBank/DDBJ databases">
        <title>Evolutionary Origins and Diversification of the Mycorrhizal Mutualists.</title>
        <authorList>
            <consortium name="DOE Joint Genome Institute"/>
            <consortium name="Mycorrhizal Genomics Consortium"/>
            <person name="Kohler A."/>
            <person name="Kuo A."/>
            <person name="Nagy L.G."/>
            <person name="Floudas D."/>
            <person name="Copeland A."/>
            <person name="Barry K.W."/>
            <person name="Cichocki N."/>
            <person name="Veneault-Fourrey C."/>
            <person name="LaButti K."/>
            <person name="Lindquist E.A."/>
            <person name="Lipzen A."/>
            <person name="Lundell T."/>
            <person name="Morin E."/>
            <person name="Murat C."/>
            <person name="Riley R."/>
            <person name="Ohm R."/>
            <person name="Sun H."/>
            <person name="Tunlid A."/>
            <person name="Henrissat B."/>
            <person name="Grigoriev I.V."/>
            <person name="Hibbett D.S."/>
            <person name="Martin F."/>
        </authorList>
    </citation>
    <scope>NUCLEOTIDE SEQUENCE [LARGE SCALE GENOMIC DNA]</scope>
    <source>
        <strain evidence="6 7">MD-312</strain>
    </source>
</reference>
<dbReference type="PANTHER" id="PTHR19879:SF9">
    <property type="entry name" value="TRANSCRIPTION INITIATION FACTOR TFIID SUBUNIT 5"/>
    <property type="match status" value="1"/>
</dbReference>
<evidence type="ECO:0000256" key="1">
    <source>
        <dbReference type="ARBA" id="ARBA00022574"/>
    </source>
</evidence>
<dbReference type="InterPro" id="IPR036322">
    <property type="entry name" value="WD40_repeat_dom_sf"/>
</dbReference>
<dbReference type="Proteomes" id="UP000053820">
    <property type="component" value="Unassembled WGS sequence"/>
</dbReference>
<organism evidence="6 7">
    <name type="scientific">Hydnomerulius pinastri MD-312</name>
    <dbReference type="NCBI Taxonomy" id="994086"/>
    <lineage>
        <taxon>Eukaryota</taxon>
        <taxon>Fungi</taxon>
        <taxon>Dikarya</taxon>
        <taxon>Basidiomycota</taxon>
        <taxon>Agaricomycotina</taxon>
        <taxon>Agaricomycetes</taxon>
        <taxon>Agaricomycetidae</taxon>
        <taxon>Boletales</taxon>
        <taxon>Boletales incertae sedis</taxon>
        <taxon>Leucogyrophana</taxon>
    </lineage>
</organism>
<dbReference type="PROSITE" id="PS00678">
    <property type="entry name" value="WD_REPEATS_1"/>
    <property type="match status" value="1"/>
</dbReference>
<dbReference type="InterPro" id="IPR019775">
    <property type="entry name" value="WD40_repeat_CS"/>
</dbReference>
<dbReference type="AlphaFoldDB" id="A0A0C9WEV4"/>
<feature type="region of interest" description="Disordered" evidence="4">
    <location>
        <begin position="364"/>
        <end position="391"/>
    </location>
</feature>
<dbReference type="PROSITE" id="PS50082">
    <property type="entry name" value="WD_REPEATS_2"/>
    <property type="match status" value="2"/>
</dbReference>
<feature type="compositionally biased region" description="Polar residues" evidence="4">
    <location>
        <begin position="381"/>
        <end position="391"/>
    </location>
</feature>
<feature type="region of interest" description="Disordered" evidence="4">
    <location>
        <begin position="406"/>
        <end position="480"/>
    </location>
</feature>
<sequence length="498" mass="54162">MSNIATKPVDPVPKPLQTVSAQHAGVTGVAFLPGGGRVVSCSYDKNIRVWNVTNGEEEELPIVNDDFVTVLFVTKDGGRIAAAGLSFGSVNVWSAQSYELLETWPGDTSHNRFLDVSLDSGLVAGSDDDGIIVIRDGRSGETINQSTEASAETGLYTLRFSPDGKRLASGYSSGTFRIFDTTTGNLVLGPAQAHNGENVIVRWSLDGRRLFTATKDGAIGKWDLELESEAAEASGVIWTSQKGEIRDLCPSPDGRRLAIAYTQDVRFWDVESGGPVGGPLTHEGEPRVVTFSPTGEFVAVGYNRGGVHIWRVPWWDETQKHDAEAHTSFLDLPATTNPFAEQSTDLPPAAPERKLDFLDFLATNRPSTSQVRPHGRDHRTNNPSSRTPKSNILSWRLWGRIPRLFSRRSGDGPAKTSVHAGRAKERDYAAPIGDEEPEKRPTEPLPTAVGDYPGFSIIEMNTSSDSLPEPPASAHQSDRLNADDHISIRCCGMSIFSR</sequence>
<feature type="repeat" description="WD" evidence="3">
    <location>
        <begin position="19"/>
        <end position="60"/>
    </location>
</feature>
<keyword evidence="7" id="KW-1185">Reference proteome</keyword>
<evidence type="ECO:0000256" key="2">
    <source>
        <dbReference type="ARBA" id="ARBA00022737"/>
    </source>
</evidence>
<proteinExistence type="predicted"/>